<dbReference type="PANTHER" id="PTHR24015:SF548">
    <property type="entry name" value="OS08G0340900 PROTEIN"/>
    <property type="match status" value="1"/>
</dbReference>
<evidence type="ECO:0000313" key="5">
    <source>
        <dbReference type="Proteomes" id="UP000230069"/>
    </source>
</evidence>
<feature type="repeat" description="PPR" evidence="3">
    <location>
        <begin position="591"/>
        <end position="625"/>
    </location>
</feature>
<dbReference type="FunFam" id="1.25.40.10:FF:000031">
    <property type="entry name" value="Pentatricopeptide repeat-containing protein mitochondrial"/>
    <property type="match status" value="1"/>
</dbReference>
<dbReference type="OrthoDB" id="185373at2759"/>
<dbReference type="EMBL" id="KZ305037">
    <property type="protein sequence ID" value="PIA42397.1"/>
    <property type="molecule type" value="Genomic_DNA"/>
</dbReference>
<dbReference type="Pfam" id="PF01535">
    <property type="entry name" value="PPR"/>
    <property type="match status" value="5"/>
</dbReference>
<dbReference type="AlphaFoldDB" id="A0A2G5DGP3"/>
<feature type="repeat" description="PPR" evidence="3">
    <location>
        <begin position="626"/>
        <end position="661"/>
    </location>
</feature>
<dbReference type="FunFam" id="1.25.40.10:FF:000073">
    <property type="entry name" value="Pentatricopeptide repeat-containing protein chloroplastic"/>
    <property type="match status" value="1"/>
</dbReference>
<dbReference type="InterPro" id="IPR002885">
    <property type="entry name" value="PPR_rpt"/>
</dbReference>
<sequence length="813" mass="90626">MASSITPPHQPIILSSTSPIPNLSPSSCSLISKTKPTIKTSLKPHNNRNPIRKKPHQSLKSSLENLSAETLFNVDAFATALEECAATYSFEVGIQIHAHLIHLGLYKDVYLSSKLLYFYCSNGDVDAARLIYDNTPIDCLNLYFWNNMIRTYVDCLRYNDAVELFVEMWGLGFCPNEFTYPFVLKSCSVLGLVELAREIHGLMIVNGYQQDVFAGSALLDLYLKCGCFGDACKLFDRIPQRNEVTWNSMVSGYAQNGNWEKAMEALKIMGKSGIEVKVSTWNSIMAGCVRYGDGVLAFETLRRMSVSGLALKPNSATFNTLLSVIPTDVPLILLKELHGFAIKQQDIIGMDSIDSDRLRSSIVSGYAFHGCMDYASQLFKGICLKTSQLWISMISGFIQCKKINEAFRVFRDMIIQCGGEFKTLSKVPLTLLLPECSASSLTGLEIHAHAYRVGFESNTSVSNALIAMYGRRDKIEWSERVFTRAPEKDVISWNTMISGYVNNNDSVKALTYFDRMRSEGIHPDEFTYSSVLSACGEMGAHRQGLGMHGHIIKGGFSEGCLVVQNSLVDMYAKCGCVDDARNLFDEIKWKDDISWNTMISCYGINDFPHEAFALFDEMRGQGWTPNRVTFIALLSACSHAGLVDEGLHFFQTMSSEYGISPDVEHYACTVDNLARAGQLDKAYTLIKSMSMKPDDCVWGALLSGCRIHGNVPLAEVAARHLVELKPQHSGYHVLLSNIYTDASRQKDAAHVRTVMKEMGVKKFPGISWVEVSGEFHTFLTADKTHEQRQTIYFTLDGLTKHLITEGYEPSLAS</sequence>
<protein>
    <recommendedName>
        <fullName evidence="6">DYW domain-containing protein</fullName>
    </recommendedName>
</protein>
<dbReference type="Pfam" id="PF13041">
    <property type="entry name" value="PPR_2"/>
    <property type="match status" value="3"/>
</dbReference>
<dbReference type="FunFam" id="1.25.40.10:FF:000344">
    <property type="entry name" value="Pentatricopeptide repeat-containing protein"/>
    <property type="match status" value="1"/>
</dbReference>
<dbReference type="InterPro" id="IPR011990">
    <property type="entry name" value="TPR-like_helical_dom_sf"/>
</dbReference>
<keyword evidence="5" id="KW-1185">Reference proteome</keyword>
<name>A0A2G5DGP3_AQUCA</name>
<evidence type="ECO:0008006" key="6">
    <source>
        <dbReference type="Google" id="ProtNLM"/>
    </source>
</evidence>
<dbReference type="FunFam" id="1.25.40.10:FF:000280">
    <property type="entry name" value="Pentatricopeptide repeat-containing protein"/>
    <property type="match status" value="1"/>
</dbReference>
<comment type="similarity">
    <text evidence="2">Belongs to the PPR family. PCMP-E subfamily.</text>
</comment>
<dbReference type="InterPro" id="IPR046848">
    <property type="entry name" value="E_motif"/>
</dbReference>
<dbReference type="GO" id="GO:0003723">
    <property type="term" value="F:RNA binding"/>
    <property type="evidence" value="ECO:0007669"/>
    <property type="project" value="InterPro"/>
</dbReference>
<keyword evidence="1" id="KW-0677">Repeat</keyword>
<dbReference type="InParanoid" id="A0A2G5DGP3"/>
<dbReference type="NCBIfam" id="TIGR00756">
    <property type="entry name" value="PPR"/>
    <property type="match status" value="7"/>
</dbReference>
<evidence type="ECO:0000256" key="2">
    <source>
        <dbReference type="ARBA" id="ARBA00061659"/>
    </source>
</evidence>
<dbReference type="STRING" id="218851.A0A2G5DGP3"/>
<evidence type="ECO:0000313" key="4">
    <source>
        <dbReference type="EMBL" id="PIA42397.1"/>
    </source>
</evidence>
<feature type="repeat" description="PPR" evidence="3">
    <location>
        <begin position="489"/>
        <end position="523"/>
    </location>
</feature>
<dbReference type="Pfam" id="PF20431">
    <property type="entry name" value="E_motif"/>
    <property type="match status" value="1"/>
</dbReference>
<reference evidence="4 5" key="1">
    <citation type="submission" date="2017-09" db="EMBL/GenBank/DDBJ databases">
        <title>WGS assembly of Aquilegia coerulea Goldsmith.</title>
        <authorList>
            <person name="Hodges S."/>
            <person name="Kramer E."/>
            <person name="Nordborg M."/>
            <person name="Tomkins J."/>
            <person name="Borevitz J."/>
            <person name="Derieg N."/>
            <person name="Yan J."/>
            <person name="Mihaltcheva S."/>
            <person name="Hayes R.D."/>
            <person name="Rokhsar D."/>
        </authorList>
    </citation>
    <scope>NUCLEOTIDE SEQUENCE [LARGE SCALE GENOMIC DNA]</scope>
    <source>
        <strain evidence="5">cv. Goldsmith</strain>
    </source>
</reference>
<organism evidence="4 5">
    <name type="scientific">Aquilegia coerulea</name>
    <name type="common">Rocky mountain columbine</name>
    <dbReference type="NCBI Taxonomy" id="218851"/>
    <lineage>
        <taxon>Eukaryota</taxon>
        <taxon>Viridiplantae</taxon>
        <taxon>Streptophyta</taxon>
        <taxon>Embryophyta</taxon>
        <taxon>Tracheophyta</taxon>
        <taxon>Spermatophyta</taxon>
        <taxon>Magnoliopsida</taxon>
        <taxon>Ranunculales</taxon>
        <taxon>Ranunculaceae</taxon>
        <taxon>Thalictroideae</taxon>
        <taxon>Aquilegia</taxon>
    </lineage>
</organism>
<evidence type="ECO:0000256" key="1">
    <source>
        <dbReference type="ARBA" id="ARBA00022737"/>
    </source>
</evidence>
<accession>A0A2G5DGP3</accession>
<dbReference type="InterPro" id="IPR046960">
    <property type="entry name" value="PPR_At4g14850-like_plant"/>
</dbReference>
<feature type="repeat" description="PPR" evidence="3">
    <location>
        <begin position="141"/>
        <end position="175"/>
    </location>
</feature>
<dbReference type="PANTHER" id="PTHR24015">
    <property type="entry name" value="OS07G0578800 PROTEIN-RELATED"/>
    <property type="match status" value="1"/>
</dbReference>
<dbReference type="PROSITE" id="PS51375">
    <property type="entry name" value="PPR"/>
    <property type="match status" value="6"/>
</dbReference>
<feature type="repeat" description="PPR" evidence="3">
    <location>
        <begin position="242"/>
        <end position="276"/>
    </location>
</feature>
<dbReference type="Gene3D" id="1.25.40.10">
    <property type="entry name" value="Tetratricopeptide repeat domain"/>
    <property type="match status" value="5"/>
</dbReference>
<proteinExistence type="inferred from homology"/>
<dbReference type="Proteomes" id="UP000230069">
    <property type="component" value="Unassembled WGS sequence"/>
</dbReference>
<gene>
    <name evidence="4" type="ORF">AQUCO_02000090v1</name>
</gene>
<dbReference type="GO" id="GO:0009451">
    <property type="term" value="P:RNA modification"/>
    <property type="evidence" value="ECO:0007669"/>
    <property type="project" value="InterPro"/>
</dbReference>
<feature type="repeat" description="PPR" evidence="3">
    <location>
        <begin position="277"/>
        <end position="311"/>
    </location>
</feature>
<evidence type="ECO:0000256" key="3">
    <source>
        <dbReference type="PROSITE-ProRule" id="PRU00708"/>
    </source>
</evidence>